<gene>
    <name evidence="1" type="ORF">BU200_09055</name>
    <name evidence="3" type="ORF">E4U01_05275</name>
    <name evidence="2" type="ORF">NCTC12957_01325</name>
</gene>
<dbReference type="EMBL" id="MSJL01000052">
    <property type="protein sequence ID" value="OLF49111.1"/>
    <property type="molecule type" value="Genomic_DNA"/>
</dbReference>
<evidence type="ECO:0000313" key="3">
    <source>
        <dbReference type="EMBL" id="TFU30705.1"/>
    </source>
</evidence>
<reference evidence="3 6" key="4">
    <citation type="submission" date="2019-03" db="EMBL/GenBank/DDBJ databases">
        <title>Diversity of the mouse oral microbiome.</title>
        <authorList>
            <person name="Joseph S."/>
            <person name="Aduse-Opoku J."/>
            <person name="Curtis M."/>
            <person name="Wade W."/>
            <person name="Hashim A."/>
        </authorList>
    </citation>
    <scope>NUCLEOTIDE SEQUENCE [LARGE SCALE GENOMIC DNA]</scope>
    <source>
        <strain evidence="3 6">HT4</strain>
    </source>
</reference>
<organism evidence="1 4">
    <name type="scientific">Streptococcus acidominimus</name>
    <dbReference type="NCBI Taxonomy" id="1326"/>
    <lineage>
        <taxon>Bacteria</taxon>
        <taxon>Bacillati</taxon>
        <taxon>Bacillota</taxon>
        <taxon>Bacilli</taxon>
        <taxon>Lactobacillales</taxon>
        <taxon>Streptococcaceae</taxon>
        <taxon>Streptococcus</taxon>
    </lineage>
</organism>
<dbReference type="InterPro" id="IPR037079">
    <property type="entry name" value="AF2212/PG0164-like_sf"/>
</dbReference>
<dbReference type="RefSeq" id="WP_075099842.1">
    <property type="nucleotide sequence ID" value="NZ_CAKOCW010000030.1"/>
</dbReference>
<dbReference type="InterPro" id="IPR015018">
    <property type="entry name" value="DUF1905"/>
</dbReference>
<reference evidence="1" key="1">
    <citation type="submission" date="2016-12" db="EMBL/GenBank/DDBJ databases">
        <authorList>
            <person name="Song W.-J."/>
            <person name="Kurnit D.M."/>
        </authorList>
    </citation>
    <scope>NUCLEOTIDE SEQUENCE [LARGE SCALE GENOMIC DNA]</scope>
    <source>
        <strain evidence="1">ATCC 51725</strain>
    </source>
</reference>
<dbReference type="OrthoDB" id="9800461at2"/>
<sequence length="98" mass="11224">MNKEYRFQAEIHPVLDKGGAYIIFPYNLRKEFGRGRLKVQALFDGELYDGSIVNMGVKDEDGAICYLIGIPKKIRQKIGKEAGDRVEVVIRPREEKKP</sequence>
<dbReference type="Proteomes" id="UP000297747">
    <property type="component" value="Unassembled WGS sequence"/>
</dbReference>
<evidence type="ECO:0000313" key="5">
    <source>
        <dbReference type="Proteomes" id="UP000255213"/>
    </source>
</evidence>
<dbReference type="Proteomes" id="UP000255213">
    <property type="component" value="Unassembled WGS sequence"/>
</dbReference>
<reference evidence="2 5" key="3">
    <citation type="submission" date="2018-06" db="EMBL/GenBank/DDBJ databases">
        <authorList>
            <consortium name="Pathogen Informatics"/>
            <person name="Doyle S."/>
        </authorList>
    </citation>
    <scope>NUCLEOTIDE SEQUENCE [LARGE SCALE GENOMIC DNA]</scope>
    <source>
        <strain evidence="2 5">NCTC12957</strain>
    </source>
</reference>
<name>A0A1Q8EBG0_STRAI</name>
<evidence type="ECO:0000313" key="4">
    <source>
        <dbReference type="Proteomes" id="UP000186437"/>
    </source>
</evidence>
<dbReference type="EMBL" id="SPQA01000015">
    <property type="protein sequence ID" value="TFU30705.1"/>
    <property type="molecule type" value="Genomic_DNA"/>
</dbReference>
<proteinExistence type="predicted"/>
<dbReference type="SUPFAM" id="SSF141694">
    <property type="entry name" value="AF2212/PG0164-like"/>
    <property type="match status" value="1"/>
</dbReference>
<dbReference type="Gene3D" id="2.40.30.100">
    <property type="entry name" value="AF2212/PG0164-like"/>
    <property type="match status" value="1"/>
</dbReference>
<dbReference type="AlphaFoldDB" id="A0A1Q8EBG0"/>
<dbReference type="EMBL" id="UHEN01000001">
    <property type="protein sequence ID" value="SUN07662.1"/>
    <property type="molecule type" value="Genomic_DNA"/>
</dbReference>
<reference evidence="4" key="2">
    <citation type="submission" date="2016-12" db="EMBL/GenBank/DDBJ databases">
        <authorList>
            <person name="Gulvik C.A."/>
        </authorList>
    </citation>
    <scope>NUCLEOTIDE SEQUENCE [LARGE SCALE GENOMIC DNA]</scope>
    <source>
        <strain evidence="4">ATCC 51725</strain>
    </source>
</reference>
<dbReference type="Pfam" id="PF08922">
    <property type="entry name" value="DUF1905"/>
    <property type="match status" value="1"/>
</dbReference>
<keyword evidence="4" id="KW-1185">Reference proteome</keyword>
<protein>
    <submittedName>
        <fullName evidence="3">DUF1905 domain-containing protein</fullName>
    </submittedName>
    <submittedName>
        <fullName evidence="2">Domain of uncharacterized function (DUF1905)</fullName>
    </submittedName>
</protein>
<evidence type="ECO:0000313" key="2">
    <source>
        <dbReference type="EMBL" id="SUN07662.1"/>
    </source>
</evidence>
<accession>A0A1Q8EBG0</accession>
<evidence type="ECO:0000313" key="6">
    <source>
        <dbReference type="Proteomes" id="UP000297747"/>
    </source>
</evidence>
<dbReference type="Proteomes" id="UP000186437">
    <property type="component" value="Unassembled WGS sequence"/>
</dbReference>
<evidence type="ECO:0000313" key="1">
    <source>
        <dbReference type="EMBL" id="OLF49111.1"/>
    </source>
</evidence>